<organism evidence="1 2">
    <name type="scientific">Steinernema carpocapsae</name>
    <name type="common">Entomopathogenic nematode</name>
    <dbReference type="NCBI Taxonomy" id="34508"/>
    <lineage>
        <taxon>Eukaryota</taxon>
        <taxon>Metazoa</taxon>
        <taxon>Ecdysozoa</taxon>
        <taxon>Nematoda</taxon>
        <taxon>Chromadorea</taxon>
        <taxon>Rhabditida</taxon>
        <taxon>Tylenchina</taxon>
        <taxon>Panagrolaimomorpha</taxon>
        <taxon>Strongyloidoidea</taxon>
        <taxon>Steinernematidae</taxon>
        <taxon>Steinernema</taxon>
    </lineage>
</organism>
<reference evidence="1 2" key="2">
    <citation type="journal article" date="2019" name="G3 (Bethesda)">
        <title>Hybrid Assembly of the Genome of the Entomopathogenic Nematode Steinernema carpocapsae Identifies the X-Chromosome.</title>
        <authorList>
            <person name="Serra L."/>
            <person name="Macchietto M."/>
            <person name="Macias-Munoz A."/>
            <person name="McGill C.J."/>
            <person name="Rodriguez I.M."/>
            <person name="Rodriguez B."/>
            <person name="Murad R."/>
            <person name="Mortazavi A."/>
        </authorList>
    </citation>
    <scope>NUCLEOTIDE SEQUENCE [LARGE SCALE GENOMIC DNA]</scope>
    <source>
        <strain evidence="1 2">ALL</strain>
    </source>
</reference>
<proteinExistence type="predicted"/>
<dbReference type="STRING" id="34508.A0A4U5NZT9"/>
<keyword evidence="2" id="KW-1185">Reference proteome</keyword>
<name>A0A4U5NZT9_STECR</name>
<comment type="caution">
    <text evidence="1">The sequence shown here is derived from an EMBL/GenBank/DDBJ whole genome shotgun (WGS) entry which is preliminary data.</text>
</comment>
<dbReference type="PANTHER" id="PTHR47331">
    <property type="entry name" value="PHD-TYPE DOMAIN-CONTAINING PROTEIN"/>
    <property type="match status" value="1"/>
</dbReference>
<dbReference type="OrthoDB" id="5872352at2759"/>
<sequence>MSTSTANCAVLTDAQPADLEKLWTMETGTEEFHGPSAVERKMVNDRVVEQFEKDIRFSEEGYVIKLPWKTDGTKEELPDNRGIAVKRLHAILKKYKDNDWVMSKYQEIIEDQLQKGVIEDVDPNIPPTSEVVHYLSHHPVITPAKQTTKLRVVYDGSAHHVGKPSLNNALHQGPTILPNLVGQLLRFRFGKNSRCRESISPSGD</sequence>
<dbReference type="EMBL" id="AZBU02000003">
    <property type="protein sequence ID" value="TKR89189.1"/>
    <property type="molecule type" value="Genomic_DNA"/>
</dbReference>
<evidence type="ECO:0000313" key="1">
    <source>
        <dbReference type="EMBL" id="TKR89189.1"/>
    </source>
</evidence>
<dbReference type="Proteomes" id="UP000298663">
    <property type="component" value="Unassembled WGS sequence"/>
</dbReference>
<dbReference type="PANTHER" id="PTHR47331:SF1">
    <property type="entry name" value="GAG-LIKE PROTEIN"/>
    <property type="match status" value="1"/>
</dbReference>
<dbReference type="AlphaFoldDB" id="A0A4U5NZT9"/>
<evidence type="ECO:0000313" key="2">
    <source>
        <dbReference type="Proteomes" id="UP000298663"/>
    </source>
</evidence>
<reference evidence="1 2" key="1">
    <citation type="journal article" date="2015" name="Genome Biol.">
        <title>Comparative genomics of Steinernema reveals deeply conserved gene regulatory networks.</title>
        <authorList>
            <person name="Dillman A.R."/>
            <person name="Macchietto M."/>
            <person name="Porter C.F."/>
            <person name="Rogers A."/>
            <person name="Williams B."/>
            <person name="Antoshechkin I."/>
            <person name="Lee M.M."/>
            <person name="Goodwin Z."/>
            <person name="Lu X."/>
            <person name="Lewis E.E."/>
            <person name="Goodrich-Blair H."/>
            <person name="Stock S.P."/>
            <person name="Adams B.J."/>
            <person name="Sternberg P.W."/>
            <person name="Mortazavi A."/>
        </authorList>
    </citation>
    <scope>NUCLEOTIDE SEQUENCE [LARGE SCALE GENOMIC DNA]</scope>
    <source>
        <strain evidence="1 2">ALL</strain>
    </source>
</reference>
<protein>
    <submittedName>
        <fullName evidence="1">Uncharacterized protein</fullName>
    </submittedName>
</protein>
<accession>A0A4U5NZT9</accession>
<gene>
    <name evidence="1" type="ORF">L596_013329</name>
</gene>